<dbReference type="InterPro" id="IPR004568">
    <property type="entry name" value="Ppantetheine-prot_Trfase_dom"/>
</dbReference>
<dbReference type="GO" id="GO:0000287">
    <property type="term" value="F:magnesium ion binding"/>
    <property type="evidence" value="ECO:0007669"/>
    <property type="project" value="InterPro"/>
</dbReference>
<keyword evidence="1 6" id="KW-0808">Transferase</keyword>
<keyword evidence="3" id="KW-0460">Magnesium</keyword>
<dbReference type="InterPro" id="IPR037143">
    <property type="entry name" value="4-PPantetheinyl_Trfase_dom_sf"/>
</dbReference>
<dbReference type="InterPro" id="IPR008278">
    <property type="entry name" value="4-PPantetheinyl_Trfase_dom"/>
</dbReference>
<reference evidence="6 7" key="1">
    <citation type="submission" date="2020-08" db="EMBL/GenBank/DDBJ databases">
        <title>Genomic Encyclopedia of Type Strains, Phase IV (KMG-IV): sequencing the most valuable type-strain genomes for metagenomic binning, comparative biology and taxonomic classification.</title>
        <authorList>
            <person name="Goeker M."/>
        </authorList>
    </citation>
    <scope>NUCLEOTIDE SEQUENCE [LARGE SCALE GENOMIC DNA]</scope>
    <source>
        <strain evidence="6 7">DSM 103733</strain>
    </source>
</reference>
<dbReference type="OrthoDB" id="517356at2"/>
<dbReference type="Pfam" id="PF01648">
    <property type="entry name" value="ACPS"/>
    <property type="match status" value="1"/>
</dbReference>
<dbReference type="NCBIfam" id="TIGR00556">
    <property type="entry name" value="pantethn_trn"/>
    <property type="match status" value="1"/>
</dbReference>
<keyword evidence="4" id="KW-1133">Transmembrane helix</keyword>
<evidence type="ECO:0000256" key="3">
    <source>
        <dbReference type="ARBA" id="ARBA00022842"/>
    </source>
</evidence>
<dbReference type="Proteomes" id="UP000538666">
    <property type="component" value="Unassembled WGS sequence"/>
</dbReference>
<keyword evidence="4" id="KW-0812">Transmembrane</keyword>
<evidence type="ECO:0000259" key="5">
    <source>
        <dbReference type="Pfam" id="PF01648"/>
    </source>
</evidence>
<evidence type="ECO:0000256" key="1">
    <source>
        <dbReference type="ARBA" id="ARBA00022679"/>
    </source>
</evidence>
<dbReference type="RefSeq" id="WP_050060228.1">
    <property type="nucleotide sequence ID" value="NZ_JACHEK010000013.1"/>
</dbReference>
<dbReference type="GO" id="GO:0006633">
    <property type="term" value="P:fatty acid biosynthetic process"/>
    <property type="evidence" value="ECO:0007669"/>
    <property type="project" value="InterPro"/>
</dbReference>
<feature type="transmembrane region" description="Helical" evidence="4">
    <location>
        <begin position="235"/>
        <end position="252"/>
    </location>
</feature>
<gene>
    <name evidence="6" type="ORF">HNQ77_005256</name>
</gene>
<dbReference type="SUPFAM" id="SSF56214">
    <property type="entry name" value="4'-phosphopantetheinyl transferase"/>
    <property type="match status" value="1"/>
</dbReference>
<keyword evidence="4" id="KW-0472">Membrane</keyword>
<keyword evidence="7" id="KW-1185">Reference proteome</keyword>
<name>A0A841K102_9BACT</name>
<proteinExistence type="predicted"/>
<feature type="domain" description="4'-phosphopantetheinyl transferase" evidence="5">
    <location>
        <begin position="97"/>
        <end position="191"/>
    </location>
</feature>
<keyword evidence="2" id="KW-0479">Metal-binding</keyword>
<dbReference type="Gene3D" id="3.90.470.20">
    <property type="entry name" value="4'-phosphopantetheinyl transferase domain"/>
    <property type="match status" value="1"/>
</dbReference>
<accession>A0A841K102</accession>
<organism evidence="6 7">
    <name type="scientific">Silvibacterium bohemicum</name>
    <dbReference type="NCBI Taxonomy" id="1577686"/>
    <lineage>
        <taxon>Bacteria</taxon>
        <taxon>Pseudomonadati</taxon>
        <taxon>Acidobacteriota</taxon>
        <taxon>Terriglobia</taxon>
        <taxon>Terriglobales</taxon>
        <taxon>Acidobacteriaceae</taxon>
        <taxon>Silvibacterium</taxon>
    </lineage>
</organism>
<sequence>MTETDLKEIVATLGRTDASRITGATALDGNLAGSLARARLAVMLRSKYSITDPAVYKVATFGDLCSLCGLGHASSNGNGHVAAPSAPLNLKGSGEVSLGVDIESVAAMPEAVDLWEAPFYQQTFTRQEIAYAHLQPSPKASLAAMWSAKEAVRKAIPGLYGVDWQRIEVLHDESGKPSINLDGVPLAGALSLSHTDEAAFAAFVSVPAPKPVPPPVIVAAPVAAPAEPPKTSNKMALLALLVAIVALVVAFLRH</sequence>
<dbReference type="AlphaFoldDB" id="A0A841K102"/>
<evidence type="ECO:0000256" key="4">
    <source>
        <dbReference type="SAM" id="Phobius"/>
    </source>
</evidence>
<dbReference type="EMBL" id="JACHEK010000013">
    <property type="protein sequence ID" value="MBB6147262.1"/>
    <property type="molecule type" value="Genomic_DNA"/>
</dbReference>
<evidence type="ECO:0000256" key="2">
    <source>
        <dbReference type="ARBA" id="ARBA00022723"/>
    </source>
</evidence>
<evidence type="ECO:0000313" key="7">
    <source>
        <dbReference type="Proteomes" id="UP000538666"/>
    </source>
</evidence>
<protein>
    <submittedName>
        <fullName evidence="6">Phosphopantetheine--protein transferase-like protein</fullName>
    </submittedName>
</protein>
<comment type="caution">
    <text evidence="6">The sequence shown here is derived from an EMBL/GenBank/DDBJ whole genome shotgun (WGS) entry which is preliminary data.</text>
</comment>
<dbReference type="GO" id="GO:0008897">
    <property type="term" value="F:holo-[acyl-carrier-protein] synthase activity"/>
    <property type="evidence" value="ECO:0007669"/>
    <property type="project" value="InterPro"/>
</dbReference>
<evidence type="ECO:0000313" key="6">
    <source>
        <dbReference type="EMBL" id="MBB6147262.1"/>
    </source>
</evidence>